<keyword evidence="2" id="KW-1185">Reference proteome</keyword>
<reference evidence="1 2" key="1">
    <citation type="journal article" date="2019" name="Nat. Ecol. Evol.">
        <title>Megaphylogeny resolves global patterns of mushroom evolution.</title>
        <authorList>
            <person name="Varga T."/>
            <person name="Krizsan K."/>
            <person name="Foldi C."/>
            <person name="Dima B."/>
            <person name="Sanchez-Garcia M."/>
            <person name="Sanchez-Ramirez S."/>
            <person name="Szollosi G.J."/>
            <person name="Szarkandi J.G."/>
            <person name="Papp V."/>
            <person name="Albert L."/>
            <person name="Andreopoulos W."/>
            <person name="Angelini C."/>
            <person name="Antonin V."/>
            <person name="Barry K.W."/>
            <person name="Bougher N.L."/>
            <person name="Buchanan P."/>
            <person name="Buyck B."/>
            <person name="Bense V."/>
            <person name="Catcheside P."/>
            <person name="Chovatia M."/>
            <person name="Cooper J."/>
            <person name="Damon W."/>
            <person name="Desjardin D."/>
            <person name="Finy P."/>
            <person name="Geml J."/>
            <person name="Haridas S."/>
            <person name="Hughes K."/>
            <person name="Justo A."/>
            <person name="Karasinski D."/>
            <person name="Kautmanova I."/>
            <person name="Kiss B."/>
            <person name="Kocsube S."/>
            <person name="Kotiranta H."/>
            <person name="LaButti K.M."/>
            <person name="Lechner B.E."/>
            <person name="Liimatainen K."/>
            <person name="Lipzen A."/>
            <person name="Lukacs Z."/>
            <person name="Mihaltcheva S."/>
            <person name="Morgado L.N."/>
            <person name="Niskanen T."/>
            <person name="Noordeloos M.E."/>
            <person name="Ohm R.A."/>
            <person name="Ortiz-Santana B."/>
            <person name="Ovrebo C."/>
            <person name="Racz N."/>
            <person name="Riley R."/>
            <person name="Savchenko A."/>
            <person name="Shiryaev A."/>
            <person name="Soop K."/>
            <person name="Spirin V."/>
            <person name="Szebenyi C."/>
            <person name="Tomsovsky M."/>
            <person name="Tulloss R.E."/>
            <person name="Uehling J."/>
            <person name="Grigoriev I.V."/>
            <person name="Vagvolgyi C."/>
            <person name="Papp T."/>
            <person name="Martin F.M."/>
            <person name="Miettinen O."/>
            <person name="Hibbett D.S."/>
            <person name="Nagy L.G."/>
        </authorList>
    </citation>
    <scope>NUCLEOTIDE SEQUENCE [LARGE SCALE GENOMIC DNA]</scope>
    <source>
        <strain evidence="1 2">NL-1719</strain>
    </source>
</reference>
<evidence type="ECO:0000313" key="1">
    <source>
        <dbReference type="EMBL" id="TFK73783.1"/>
    </source>
</evidence>
<dbReference type="Proteomes" id="UP000308600">
    <property type="component" value="Unassembled WGS sequence"/>
</dbReference>
<organism evidence="1 2">
    <name type="scientific">Pluteus cervinus</name>
    <dbReference type="NCBI Taxonomy" id="181527"/>
    <lineage>
        <taxon>Eukaryota</taxon>
        <taxon>Fungi</taxon>
        <taxon>Dikarya</taxon>
        <taxon>Basidiomycota</taxon>
        <taxon>Agaricomycotina</taxon>
        <taxon>Agaricomycetes</taxon>
        <taxon>Agaricomycetidae</taxon>
        <taxon>Agaricales</taxon>
        <taxon>Pluteineae</taxon>
        <taxon>Pluteaceae</taxon>
        <taxon>Pluteus</taxon>
    </lineage>
</organism>
<proteinExistence type="predicted"/>
<sequence length="328" mass="36419">MNLLEVRQAIQNSTSGPGTPDAEPNINDYSPYGYVPNTDICTLFLVLYCLSTFVHTGQAVRYRMWWLLPTVICGGTGEIIGWSGRLWSSHVDTVLLRNPFMIQISTTIMSPTFILAANFVMFGRIITWLGTGYSRLPSKLYAKLFLSCDVISLIVQAVGGGMADAATTLEAANRGAHIMLGGIVFQLFIIIIYSILATEFLVRYAYDKPFTYRTSNTPRGEMTTRIRIMLGALGFNTLCLFIRAIYRTVELSDGWDGRIITTEVYFNVLDGGMIVLAIYTFNFVHPGIFLPVAYPSTAVEAREEKTGDMDYKGSFEISSADNSTEVDV</sequence>
<dbReference type="EMBL" id="ML208273">
    <property type="protein sequence ID" value="TFK73783.1"/>
    <property type="molecule type" value="Genomic_DNA"/>
</dbReference>
<accession>A0ACD3B6R7</accession>
<name>A0ACD3B6R7_9AGAR</name>
<gene>
    <name evidence="1" type="ORF">BDN72DRAFT_761105</name>
</gene>
<protein>
    <submittedName>
        <fullName evidence="1">RTA1-like protein</fullName>
    </submittedName>
</protein>
<evidence type="ECO:0000313" key="2">
    <source>
        <dbReference type="Proteomes" id="UP000308600"/>
    </source>
</evidence>